<dbReference type="PANTHER" id="PTHR43283:SF18">
    <property type="match status" value="1"/>
</dbReference>
<evidence type="ECO:0000313" key="2">
    <source>
        <dbReference type="EMBL" id="NIA70519.1"/>
    </source>
</evidence>
<name>A0A967F019_9PROT</name>
<dbReference type="InterPro" id="IPR012338">
    <property type="entry name" value="Beta-lactam/transpept-like"/>
</dbReference>
<dbReference type="Pfam" id="PF00144">
    <property type="entry name" value="Beta-lactamase"/>
    <property type="match status" value="1"/>
</dbReference>
<sequence length="349" mass="39181">MTSSTPTTSNSDRSHAATEAFAALERRLDELVPQRLDEYKVPGAAVVVIDGPQKLLRGYGLRRSRNPEAVGPDTIFEAASLGKPLFAYAMLTMARQGKLDLDLTLSGKLNELYVIDDARIDRVTARHVLSHTTGLPNWRPDRFSAQAKPLKFLRSPGSEFGYSGEGYMYLQAVIEKQSDEALDRIMEALVFQPIGMPRTSYLWSDGFEADFAMPHDHRGRAGEKWRIREAGAAYSLHTTASDYAGFLRVMLEDDSELARAMLSPQIDLSASAQLAWALGWGIERRADVDWFWHWGDNVGYKHFVMGSRSEKRAVLVFTNARRGANVYRTVVEEVLGFLPDALQQPYIQY</sequence>
<dbReference type="InterPro" id="IPR050789">
    <property type="entry name" value="Diverse_Enzym_Activities"/>
</dbReference>
<feature type="domain" description="Beta-lactamase-related" evidence="1">
    <location>
        <begin position="28"/>
        <end position="323"/>
    </location>
</feature>
<dbReference type="Proteomes" id="UP000761264">
    <property type="component" value="Unassembled WGS sequence"/>
</dbReference>
<dbReference type="PANTHER" id="PTHR43283">
    <property type="entry name" value="BETA-LACTAMASE-RELATED"/>
    <property type="match status" value="1"/>
</dbReference>
<dbReference type="RefSeq" id="WP_167227203.1">
    <property type="nucleotide sequence ID" value="NZ_JAAQPH010000014.1"/>
</dbReference>
<dbReference type="InterPro" id="IPR001466">
    <property type="entry name" value="Beta-lactam-related"/>
</dbReference>
<dbReference type="AlphaFoldDB" id="A0A967F019"/>
<dbReference type="Gene3D" id="3.40.710.10">
    <property type="entry name" value="DD-peptidase/beta-lactamase superfamily"/>
    <property type="match status" value="1"/>
</dbReference>
<dbReference type="EMBL" id="JAAQPH010000014">
    <property type="protein sequence ID" value="NIA70519.1"/>
    <property type="molecule type" value="Genomic_DNA"/>
</dbReference>
<evidence type="ECO:0000259" key="1">
    <source>
        <dbReference type="Pfam" id="PF00144"/>
    </source>
</evidence>
<protein>
    <submittedName>
        <fullName evidence="2">Beta-lactamase family protein</fullName>
    </submittedName>
</protein>
<evidence type="ECO:0000313" key="3">
    <source>
        <dbReference type="Proteomes" id="UP000761264"/>
    </source>
</evidence>
<comment type="caution">
    <text evidence="2">The sequence shown here is derived from an EMBL/GenBank/DDBJ whole genome shotgun (WGS) entry which is preliminary data.</text>
</comment>
<reference evidence="2" key="1">
    <citation type="submission" date="2020-03" db="EMBL/GenBank/DDBJ databases">
        <title>Genome of Pelagibius litoralis DSM 21314T.</title>
        <authorList>
            <person name="Wang G."/>
        </authorList>
    </citation>
    <scope>NUCLEOTIDE SEQUENCE</scope>
    <source>
        <strain evidence="2">DSM 21314</strain>
    </source>
</reference>
<accession>A0A967F019</accession>
<dbReference type="SUPFAM" id="SSF56601">
    <property type="entry name" value="beta-lactamase/transpeptidase-like"/>
    <property type="match status" value="1"/>
</dbReference>
<organism evidence="2 3">
    <name type="scientific">Pelagibius litoralis</name>
    <dbReference type="NCBI Taxonomy" id="374515"/>
    <lineage>
        <taxon>Bacteria</taxon>
        <taxon>Pseudomonadati</taxon>
        <taxon>Pseudomonadota</taxon>
        <taxon>Alphaproteobacteria</taxon>
        <taxon>Rhodospirillales</taxon>
        <taxon>Rhodovibrionaceae</taxon>
        <taxon>Pelagibius</taxon>
    </lineage>
</organism>
<gene>
    <name evidence="2" type="ORF">HBA54_18140</name>
</gene>
<proteinExistence type="predicted"/>
<keyword evidence="3" id="KW-1185">Reference proteome</keyword>